<dbReference type="PANTHER" id="PTHR21240:SF27">
    <property type="entry name" value="2-AMINO-3-CARBOXYMUCONATE-6-SEMIALDEHYDE DECARBOXYLASE"/>
    <property type="match status" value="1"/>
</dbReference>
<dbReference type="InterPro" id="IPR006680">
    <property type="entry name" value="Amidohydro-rel"/>
</dbReference>
<keyword evidence="15 19" id="KW-0456">Lyase</keyword>
<feature type="compositionally biased region" description="Basic residues" evidence="20">
    <location>
        <begin position="784"/>
        <end position="796"/>
    </location>
</feature>
<evidence type="ECO:0000256" key="6">
    <source>
        <dbReference type="ARBA" id="ARBA00012365"/>
    </source>
</evidence>
<name>V8NJL5_OPHHA</name>
<evidence type="ECO:0000313" key="23">
    <source>
        <dbReference type="Proteomes" id="UP000018936"/>
    </source>
</evidence>
<evidence type="ECO:0000256" key="10">
    <source>
        <dbReference type="ARBA" id="ARBA00022793"/>
    </source>
</evidence>
<dbReference type="GO" id="GO:0001760">
    <property type="term" value="F:aminocarboxymuconate-semialdehyde decarboxylase activity"/>
    <property type="evidence" value="ECO:0007669"/>
    <property type="project" value="UniProtKB-UniRule"/>
</dbReference>
<evidence type="ECO:0000256" key="4">
    <source>
        <dbReference type="ARBA" id="ARBA00008638"/>
    </source>
</evidence>
<dbReference type="InterPro" id="IPR032466">
    <property type="entry name" value="Metal_Hydrolase"/>
</dbReference>
<comment type="catalytic activity">
    <reaction evidence="19">
        <text>2-amino-3-carboxymuconate 6-semialdehyde + H(+) = 2-aminomuconate 6-semialdehyde + CO2</text>
        <dbReference type="Rhea" id="RHEA:16557"/>
        <dbReference type="ChEBI" id="CHEBI:15378"/>
        <dbReference type="ChEBI" id="CHEBI:16526"/>
        <dbReference type="ChEBI" id="CHEBI:77634"/>
        <dbReference type="ChEBI" id="CHEBI:77803"/>
        <dbReference type="EC" id="4.1.1.45"/>
    </reaction>
</comment>
<keyword evidence="23" id="KW-1185">Reference proteome</keyword>
<keyword evidence="11" id="KW-0862">Zinc</keyword>
<comment type="similarity">
    <text evidence="3">Belongs to the metallo-dependent hydrolases superfamily. ACMSD family.</text>
</comment>
<keyword evidence="8" id="KW-0597">Phosphoprotein</keyword>
<proteinExistence type="inferred from homology"/>
<dbReference type="Gene3D" id="3.20.20.140">
    <property type="entry name" value="Metal-dependent hydrolases"/>
    <property type="match status" value="1"/>
</dbReference>
<comment type="pathway">
    <text evidence="2 19">Secondary metabolite metabolism; quinolate metabolism.</text>
</comment>
<dbReference type="GO" id="GO:0019748">
    <property type="term" value="P:secondary metabolic process"/>
    <property type="evidence" value="ECO:0007669"/>
    <property type="project" value="TreeGrafter"/>
</dbReference>
<dbReference type="GO" id="GO:0046872">
    <property type="term" value="F:metal ion binding"/>
    <property type="evidence" value="ECO:0007669"/>
    <property type="project" value="UniProtKB-KW"/>
</dbReference>
<evidence type="ECO:0000256" key="9">
    <source>
        <dbReference type="ARBA" id="ARBA00022723"/>
    </source>
</evidence>
<keyword evidence="12" id="KW-0805">Transcription regulation</keyword>
<feature type="compositionally biased region" description="Basic and acidic residues" evidence="20">
    <location>
        <begin position="773"/>
        <end position="783"/>
    </location>
</feature>
<dbReference type="FunFam" id="1.10.472.10:FF:000004">
    <property type="entry name" value="Cyclin T2"/>
    <property type="match status" value="1"/>
</dbReference>
<evidence type="ECO:0000256" key="15">
    <source>
        <dbReference type="ARBA" id="ARBA00023239"/>
    </source>
</evidence>
<dbReference type="InterPro" id="IPR036915">
    <property type="entry name" value="Cyclin-like_sf"/>
</dbReference>
<dbReference type="GO" id="GO:0016787">
    <property type="term" value="F:hydrolase activity"/>
    <property type="evidence" value="ECO:0007669"/>
    <property type="project" value="InterPro"/>
</dbReference>
<dbReference type="GO" id="GO:1904985">
    <property type="term" value="P:negative regulation of quinolinate biosynthetic process"/>
    <property type="evidence" value="ECO:0007669"/>
    <property type="project" value="UniProtKB-UniRule"/>
</dbReference>
<feature type="non-terminal residue" evidence="22">
    <location>
        <position position="1"/>
    </location>
</feature>
<keyword evidence="14" id="KW-0804">Transcription</keyword>
<feature type="compositionally biased region" description="Polar residues" evidence="20">
    <location>
        <begin position="687"/>
        <end position="698"/>
    </location>
</feature>
<dbReference type="SUPFAM" id="SSF51556">
    <property type="entry name" value="Metallo-dependent hydrolases"/>
    <property type="match status" value="1"/>
</dbReference>
<evidence type="ECO:0000256" key="17">
    <source>
        <dbReference type="ARBA" id="ARBA00025318"/>
    </source>
</evidence>
<keyword evidence="13" id="KW-0195">Cyclin</keyword>
<feature type="compositionally biased region" description="Low complexity" evidence="20">
    <location>
        <begin position="847"/>
        <end position="859"/>
    </location>
</feature>
<dbReference type="GO" id="GO:0005829">
    <property type="term" value="C:cytosol"/>
    <property type="evidence" value="ECO:0007669"/>
    <property type="project" value="UniProtKB-UniRule"/>
</dbReference>
<evidence type="ECO:0000256" key="1">
    <source>
        <dbReference type="ARBA" id="ARBA00004123"/>
    </source>
</evidence>
<evidence type="ECO:0000256" key="16">
    <source>
        <dbReference type="ARBA" id="ARBA00023242"/>
    </source>
</evidence>
<evidence type="ECO:0000256" key="13">
    <source>
        <dbReference type="ARBA" id="ARBA00023127"/>
    </source>
</evidence>
<dbReference type="SUPFAM" id="SSF47954">
    <property type="entry name" value="Cyclin-like"/>
    <property type="match status" value="2"/>
</dbReference>
<dbReference type="AlphaFoldDB" id="V8NJL5"/>
<keyword evidence="10 19" id="KW-0210">Decarboxylase</keyword>
<dbReference type="Gene3D" id="1.10.472.10">
    <property type="entry name" value="Cyclin-like"/>
    <property type="match status" value="1"/>
</dbReference>
<feature type="compositionally biased region" description="Basic and acidic residues" evidence="20">
    <location>
        <begin position="710"/>
        <end position="724"/>
    </location>
</feature>
<protein>
    <recommendedName>
        <fullName evidence="7 19">2-amino-3-carboxymuconate-6-semialdehyde decarboxylase</fullName>
        <ecNumber evidence="6 19">4.1.1.45</ecNumber>
    </recommendedName>
    <alternativeName>
        <fullName evidence="18 19">Picolinate carboxylase</fullName>
    </alternativeName>
</protein>
<dbReference type="InterPro" id="IPR032465">
    <property type="entry name" value="ACMSD"/>
</dbReference>
<accession>V8NJL5</accession>
<dbReference type="InterPro" id="IPR047322">
    <property type="entry name" value="CYCLIN_CCNT2_rpt2"/>
</dbReference>
<dbReference type="Proteomes" id="UP000018936">
    <property type="component" value="Unassembled WGS sequence"/>
</dbReference>
<comment type="subcellular location">
    <subcellularLocation>
        <location evidence="1">Nucleus</location>
    </subcellularLocation>
</comment>
<dbReference type="Pfam" id="PF04909">
    <property type="entry name" value="Amidohydro_2"/>
    <property type="match status" value="1"/>
</dbReference>
<evidence type="ECO:0000313" key="22">
    <source>
        <dbReference type="EMBL" id="ETE62156.1"/>
    </source>
</evidence>
<keyword evidence="16" id="KW-0539">Nucleus</keyword>
<evidence type="ECO:0000256" key="14">
    <source>
        <dbReference type="ARBA" id="ARBA00023163"/>
    </source>
</evidence>
<comment type="similarity">
    <text evidence="4">Belongs to the cyclin family. Cyclin C subfamily.</text>
</comment>
<dbReference type="EMBL" id="AZIM01003417">
    <property type="protein sequence ID" value="ETE62156.1"/>
    <property type="molecule type" value="Genomic_DNA"/>
</dbReference>
<evidence type="ECO:0000256" key="18">
    <source>
        <dbReference type="ARBA" id="ARBA00031120"/>
    </source>
</evidence>
<evidence type="ECO:0000256" key="2">
    <source>
        <dbReference type="ARBA" id="ARBA00005079"/>
    </source>
</evidence>
<feature type="compositionally biased region" description="Low complexity" evidence="20">
    <location>
        <begin position="811"/>
        <end position="826"/>
    </location>
</feature>
<feature type="compositionally biased region" description="Basic and acidic residues" evidence="20">
    <location>
        <begin position="738"/>
        <end position="764"/>
    </location>
</feature>
<comment type="function">
    <text evidence="17">Converts alpha-amino-beta-carboxymuconate-epsilon-semialdehyde (ACMS) to alpha-aminomuconate semialdehyde (AMS). ACMS can be converted non-enzymatically to quinolate (QA), a key precursor of NAD, and a potent endogenous excitotoxin of neuronal cells which is implicated in the pathogenesis of various neurodegenerative disorders. In the presence of ACMSD, ACMS is converted to AMS, a benign catabolite. ACMSD ultimately controls the metabolic fate of tryptophan catabolism along the kynurenine pathway.</text>
</comment>
<feature type="region of interest" description="Disordered" evidence="20">
    <location>
        <begin position="677"/>
        <end position="859"/>
    </location>
</feature>
<evidence type="ECO:0000259" key="21">
    <source>
        <dbReference type="Pfam" id="PF04909"/>
    </source>
</evidence>
<sequence>MKKSSNISYSIIYKCILQGEAKMMKDGKVFRVIQENCWDPEVRIKQMDKSGVSVQVLSTVPVMFSYWAKPQDTLDLCQLLNNDLATTVKRHPKRFVGLGTLPMQAPDLAVKEMHRCVKELGFPGVQIGTHINNWELSAPELAPIYAVTSINPEYYFLLLGMPTETTIAICSMIMGGTFERFPNLRVCFAHGGKYQSQGSVVIILYIFKIFLGGSFPYTVGRISHGFIVRPDLCAVHNSIDPRQYLGSFYTDSLVHDEHALKLLVNIIGKEKVMLGTDYPFPLGEHEPGKLIESMEDFDEQLKCIFYPQIISPTALFLAAKVEEQPRKLEHVIKVAHACLHPLEPQLDTKSDAYLQQAQELVILETIMLQTLGFEITIEHPHTDVVKCTQLVRASKDLAQTSYFMATNSLHLTTFCLQYKPTVIACVCIHLACKWSNWEIPVSTDGKHWWEYVDASVTLELLDELTHEFLQILEKTPSRLKRIRNWRANQAAKKPKGDGQASENSLLGSSLVQNSILVDAVAGVSANASFQKPSTSTFPAPVPLNSGNMSVQDSQDNLAILAAGMPSTSYNLSTHQEWPQHQEQMRTEQLYSQKQETSLPGAQFNINYPPSSSLQLHSGLHHRTDKLSEYSIAHKAGNKHGQVASAPVIMPQKMSLDKYREKRKLETLELDIREHYMGSEPPYKKHTQPQTANSSSVTSPIKMKIPIGGAEKPEKYMADKKDKSGSLKLRIPIPPTEKNVTKEDLKMKIKVSSSERHSSSDEGSGKSKHSSPHVSKEKHKEHSMNRHHGGSHKHSGSSKHGSDGLTPAVLRSPVGLSSDGSVSSSGSSRKKLFSNDASHNHHSKMSKSSKSSGSSSSSSSVKQYVSSLNSVFNLPLPPPPHVTYQVGYGHLSTLVKLDKNPVENGPDASHEYSTNSQHMDYKDTFDMLDSLLSAQGMNM</sequence>
<comment type="subunit">
    <text evidence="5 19">Monomer.</text>
</comment>
<feature type="domain" description="Amidohydrolase-related" evidence="21">
    <location>
        <begin position="36"/>
        <end position="294"/>
    </location>
</feature>
<evidence type="ECO:0000256" key="20">
    <source>
        <dbReference type="SAM" id="MobiDB-lite"/>
    </source>
</evidence>
<gene>
    <name evidence="22" type="primary">CCNT2</name>
    <name evidence="22" type="ORF">L345_12089</name>
</gene>
<dbReference type="GO" id="GO:0005634">
    <property type="term" value="C:nucleus"/>
    <property type="evidence" value="ECO:0007669"/>
    <property type="project" value="UniProtKB-SubCell"/>
</dbReference>
<evidence type="ECO:0000256" key="12">
    <source>
        <dbReference type="ARBA" id="ARBA00023015"/>
    </source>
</evidence>
<reference evidence="22 23" key="1">
    <citation type="journal article" date="2013" name="Proc. Natl. Acad. Sci. U.S.A.">
        <title>The king cobra genome reveals dynamic gene evolution and adaptation in the snake venom system.</title>
        <authorList>
            <person name="Vonk F.J."/>
            <person name="Casewell N.R."/>
            <person name="Henkel C.V."/>
            <person name="Heimberg A.M."/>
            <person name="Jansen H.J."/>
            <person name="McCleary R.J."/>
            <person name="Kerkkamp H.M."/>
            <person name="Vos R.A."/>
            <person name="Guerreiro I."/>
            <person name="Calvete J.J."/>
            <person name="Wuster W."/>
            <person name="Woods A.E."/>
            <person name="Logan J.M."/>
            <person name="Harrison R.A."/>
            <person name="Castoe T.A."/>
            <person name="de Koning A.P."/>
            <person name="Pollock D.D."/>
            <person name="Yandell M."/>
            <person name="Calderon D."/>
            <person name="Renjifo C."/>
            <person name="Currier R.B."/>
            <person name="Salgado D."/>
            <person name="Pla D."/>
            <person name="Sanz L."/>
            <person name="Hyder A.S."/>
            <person name="Ribeiro J.M."/>
            <person name="Arntzen J.W."/>
            <person name="van den Thillart G.E."/>
            <person name="Boetzer M."/>
            <person name="Pirovano W."/>
            <person name="Dirks R.P."/>
            <person name="Spaink H.P."/>
            <person name="Duboule D."/>
            <person name="McGlinn E."/>
            <person name="Kini R.M."/>
            <person name="Richardson M.K."/>
        </authorList>
    </citation>
    <scope>NUCLEOTIDE SEQUENCE</scope>
    <source>
        <tissue evidence="22">Blood</tissue>
    </source>
</reference>
<evidence type="ECO:0000256" key="7">
    <source>
        <dbReference type="ARBA" id="ARBA00021214"/>
    </source>
</evidence>
<evidence type="ECO:0000256" key="11">
    <source>
        <dbReference type="ARBA" id="ARBA00022833"/>
    </source>
</evidence>
<evidence type="ECO:0000256" key="19">
    <source>
        <dbReference type="RuleBase" id="RU366045"/>
    </source>
</evidence>
<dbReference type="CDD" id="cd20598">
    <property type="entry name" value="CYCLIN_CCNT2_rpt2"/>
    <property type="match status" value="1"/>
</dbReference>
<dbReference type="Pfam" id="PF21797">
    <property type="entry name" value="CycT2-like_C"/>
    <property type="match status" value="1"/>
</dbReference>
<comment type="caution">
    <text evidence="22">The sequence shown here is derived from an EMBL/GenBank/DDBJ whole genome shotgun (WGS) entry which is preliminary data.</text>
</comment>
<organism evidence="22 23">
    <name type="scientific">Ophiophagus hannah</name>
    <name type="common">King cobra</name>
    <name type="synonym">Naja hannah</name>
    <dbReference type="NCBI Taxonomy" id="8665"/>
    <lineage>
        <taxon>Eukaryota</taxon>
        <taxon>Metazoa</taxon>
        <taxon>Chordata</taxon>
        <taxon>Craniata</taxon>
        <taxon>Vertebrata</taxon>
        <taxon>Euteleostomi</taxon>
        <taxon>Lepidosauria</taxon>
        <taxon>Squamata</taxon>
        <taxon>Bifurcata</taxon>
        <taxon>Unidentata</taxon>
        <taxon>Episquamata</taxon>
        <taxon>Toxicofera</taxon>
        <taxon>Serpentes</taxon>
        <taxon>Colubroidea</taxon>
        <taxon>Elapidae</taxon>
        <taxon>Elapinae</taxon>
        <taxon>Ophiophagus</taxon>
    </lineage>
</organism>
<evidence type="ECO:0000256" key="8">
    <source>
        <dbReference type="ARBA" id="ARBA00022553"/>
    </source>
</evidence>
<keyword evidence="9" id="KW-0479">Metal-binding</keyword>
<dbReference type="PANTHER" id="PTHR21240">
    <property type="entry name" value="2-AMINO-3-CARBOXYLMUCONATE-6-SEMIALDEHYDE DECARBOXYLASE"/>
    <property type="match status" value="1"/>
</dbReference>
<evidence type="ECO:0000256" key="5">
    <source>
        <dbReference type="ARBA" id="ARBA00011245"/>
    </source>
</evidence>
<evidence type="ECO:0000256" key="3">
    <source>
        <dbReference type="ARBA" id="ARBA00005871"/>
    </source>
</evidence>
<dbReference type="EC" id="4.1.1.45" evidence="6 19"/>
<dbReference type="OrthoDB" id="25002at2759"/>